<dbReference type="Pfam" id="PF13173">
    <property type="entry name" value="AAA_14"/>
    <property type="match status" value="1"/>
</dbReference>
<dbReference type="PANTHER" id="PTHR33295">
    <property type="entry name" value="ATPASE"/>
    <property type="match status" value="1"/>
</dbReference>
<dbReference type="Gene3D" id="3.40.50.300">
    <property type="entry name" value="P-loop containing nucleotide triphosphate hydrolases"/>
    <property type="match status" value="1"/>
</dbReference>
<evidence type="ECO:0000259" key="1">
    <source>
        <dbReference type="Pfam" id="PF13173"/>
    </source>
</evidence>
<feature type="domain" description="AAA" evidence="1">
    <location>
        <begin position="19"/>
        <end position="150"/>
    </location>
</feature>
<dbReference type="PANTHER" id="PTHR33295:SF7">
    <property type="entry name" value="ATPASE"/>
    <property type="match status" value="1"/>
</dbReference>
<dbReference type="InterPro" id="IPR041682">
    <property type="entry name" value="AAA_14"/>
</dbReference>
<dbReference type="InterPro" id="IPR027417">
    <property type="entry name" value="P-loop_NTPase"/>
</dbReference>
<sequence>MLNREGVKTLKTWYYKKLRKPLLIRGARQVGKTTLVRMFAEMENIKLIEINCEKPWSFIPLIKSLDPVKVIEAIEFELNITINPEKSLIFFDEVQSIPSVLKLLRYFYEEVPEYKIVTTGSLLEFVLDEPEFSVPVGRLEIMYLGPFSQDKLFTIYMYILFQDIKEICKIQKVE</sequence>
<evidence type="ECO:0000313" key="2">
    <source>
        <dbReference type="EMBL" id="KKK89174.1"/>
    </source>
</evidence>
<organism evidence="2">
    <name type="scientific">marine sediment metagenome</name>
    <dbReference type="NCBI Taxonomy" id="412755"/>
    <lineage>
        <taxon>unclassified sequences</taxon>
        <taxon>metagenomes</taxon>
        <taxon>ecological metagenomes</taxon>
    </lineage>
</organism>
<name>A0A0F9BEU0_9ZZZZ</name>
<dbReference type="EMBL" id="LAZR01049637">
    <property type="protein sequence ID" value="KKK89174.1"/>
    <property type="molecule type" value="Genomic_DNA"/>
</dbReference>
<reference evidence="2" key="1">
    <citation type="journal article" date="2015" name="Nature">
        <title>Complex archaea that bridge the gap between prokaryotes and eukaryotes.</title>
        <authorList>
            <person name="Spang A."/>
            <person name="Saw J.H."/>
            <person name="Jorgensen S.L."/>
            <person name="Zaremba-Niedzwiedzka K."/>
            <person name="Martijn J."/>
            <person name="Lind A.E."/>
            <person name="van Eijk R."/>
            <person name="Schleper C."/>
            <person name="Guy L."/>
            <person name="Ettema T.J."/>
        </authorList>
    </citation>
    <scope>NUCLEOTIDE SEQUENCE</scope>
</reference>
<protein>
    <recommendedName>
        <fullName evidence="1">AAA domain-containing protein</fullName>
    </recommendedName>
</protein>
<dbReference type="SUPFAM" id="SSF52540">
    <property type="entry name" value="P-loop containing nucleoside triphosphate hydrolases"/>
    <property type="match status" value="1"/>
</dbReference>
<dbReference type="AlphaFoldDB" id="A0A0F9BEU0"/>
<comment type="caution">
    <text evidence="2">The sequence shown here is derived from an EMBL/GenBank/DDBJ whole genome shotgun (WGS) entry which is preliminary data.</text>
</comment>
<gene>
    <name evidence="2" type="ORF">LCGC14_2735770</name>
</gene>
<accession>A0A0F9BEU0</accession>
<proteinExistence type="predicted"/>